<dbReference type="GO" id="GO:0016740">
    <property type="term" value="F:transferase activity"/>
    <property type="evidence" value="ECO:0007669"/>
    <property type="project" value="UniProtKB-KW"/>
</dbReference>
<dbReference type="PROSITE" id="PS51095">
    <property type="entry name" value="PTS_EIIA_TYPE_3"/>
    <property type="match status" value="1"/>
</dbReference>
<dbReference type="Proteomes" id="UP000199662">
    <property type="component" value="Unassembled WGS sequence"/>
</dbReference>
<organism evidence="8 9">
    <name type="scientific">Propionispira arboris</name>
    <dbReference type="NCBI Taxonomy" id="84035"/>
    <lineage>
        <taxon>Bacteria</taxon>
        <taxon>Bacillati</taxon>
        <taxon>Bacillota</taxon>
        <taxon>Negativicutes</taxon>
        <taxon>Selenomonadales</taxon>
        <taxon>Selenomonadaceae</taxon>
        <taxon>Propionispira</taxon>
    </lineage>
</organism>
<accession>A0A1H7BCG4</accession>
<reference evidence="9" key="1">
    <citation type="submission" date="2016-10" db="EMBL/GenBank/DDBJ databases">
        <authorList>
            <person name="Varghese N."/>
            <person name="Submissions S."/>
        </authorList>
    </citation>
    <scope>NUCLEOTIDE SEQUENCE [LARGE SCALE GENOMIC DNA]</scope>
    <source>
        <strain evidence="9">DSM 2179</strain>
    </source>
</reference>
<dbReference type="Pfam" id="PF02255">
    <property type="entry name" value="PTS_IIA"/>
    <property type="match status" value="1"/>
</dbReference>
<keyword evidence="1" id="KW-0813">Transport</keyword>
<feature type="active site" description="Tele-phosphohistidine intermediate" evidence="5">
    <location>
        <position position="76"/>
    </location>
</feature>
<dbReference type="InterPro" id="IPR036542">
    <property type="entry name" value="PTS_IIA_lac/cel_sf"/>
</dbReference>
<evidence type="ECO:0000313" key="8">
    <source>
        <dbReference type="EMBL" id="SEJ75351.1"/>
    </source>
</evidence>
<comment type="cofactor">
    <cofactor evidence="6">
        <name>Mg(2+)</name>
        <dbReference type="ChEBI" id="CHEBI:18420"/>
    </cofactor>
    <text evidence="6">Binds 1 Mg(2+) ion per trimer.</text>
</comment>
<evidence type="ECO:0000256" key="1">
    <source>
        <dbReference type="ARBA" id="ARBA00022448"/>
    </source>
</evidence>
<dbReference type="InterPro" id="IPR003188">
    <property type="entry name" value="PTS_IIA_lac/cel"/>
</dbReference>
<dbReference type="GO" id="GO:0009401">
    <property type="term" value="P:phosphoenolpyruvate-dependent sugar phosphotransferase system"/>
    <property type="evidence" value="ECO:0007669"/>
    <property type="project" value="UniProtKB-KW"/>
</dbReference>
<keyword evidence="6" id="KW-0479">Metal-binding</keyword>
<evidence type="ECO:0000256" key="5">
    <source>
        <dbReference type="PIRSR" id="PIRSR000699-1"/>
    </source>
</evidence>
<keyword evidence="2" id="KW-0762">Sugar transport</keyword>
<dbReference type="Gene3D" id="1.20.58.80">
    <property type="entry name" value="Phosphotransferase system, lactose/cellobiose-type IIA subunit"/>
    <property type="match status" value="1"/>
</dbReference>
<sequence length="108" mass="12027">MDELTSKIFQLITNSGDARSTVFEALGAAQAGNMDKANRYIGMAKEGLIAAHKVQTELIQQESSGDKLELSLLMVHAQDHLMTSMLAKDLIEKMIYMQNEINELKNNK</sequence>
<feature type="modified residue" description="Phosphohistidine; by HPr" evidence="7">
    <location>
        <position position="76"/>
    </location>
</feature>
<proteinExistence type="predicted"/>
<keyword evidence="3" id="KW-0808">Transferase</keyword>
<keyword evidence="9" id="KW-1185">Reference proteome</keyword>
<evidence type="ECO:0000256" key="3">
    <source>
        <dbReference type="ARBA" id="ARBA00022679"/>
    </source>
</evidence>
<evidence type="ECO:0000256" key="6">
    <source>
        <dbReference type="PIRSR" id="PIRSR000699-2"/>
    </source>
</evidence>
<keyword evidence="4" id="KW-0598">Phosphotransferase system</keyword>
<dbReference type="RefSeq" id="WP_019553833.1">
    <property type="nucleotide sequence ID" value="NZ_FNZK01000016.1"/>
</dbReference>
<evidence type="ECO:0000256" key="7">
    <source>
        <dbReference type="PROSITE-ProRule" id="PRU00418"/>
    </source>
</evidence>
<evidence type="ECO:0000256" key="4">
    <source>
        <dbReference type="ARBA" id="ARBA00022683"/>
    </source>
</evidence>
<dbReference type="GO" id="GO:0046872">
    <property type="term" value="F:metal ion binding"/>
    <property type="evidence" value="ECO:0007669"/>
    <property type="project" value="UniProtKB-KW"/>
</dbReference>
<gene>
    <name evidence="8" type="ORF">SAMN05660742_11617</name>
</gene>
<evidence type="ECO:0000313" key="9">
    <source>
        <dbReference type="Proteomes" id="UP000199662"/>
    </source>
</evidence>
<dbReference type="EMBL" id="FNZK01000016">
    <property type="protein sequence ID" value="SEJ75351.1"/>
    <property type="molecule type" value="Genomic_DNA"/>
</dbReference>
<dbReference type="CDD" id="cd00215">
    <property type="entry name" value="PTS_IIA_lac"/>
    <property type="match status" value="1"/>
</dbReference>
<dbReference type="AlphaFoldDB" id="A0A1H7BCG4"/>
<dbReference type="PANTHER" id="PTHR34382:SF7">
    <property type="entry name" value="PTS SYSTEM N,N'-DIACETYLCHITOBIOSE-SPECIFIC EIIA COMPONENT"/>
    <property type="match status" value="1"/>
</dbReference>
<dbReference type="STRING" id="84035.SAMN05660742_11617"/>
<evidence type="ECO:0000256" key="2">
    <source>
        <dbReference type="ARBA" id="ARBA00022597"/>
    </source>
</evidence>
<protein>
    <submittedName>
        <fullName evidence="8">PTS system, cellobiose-specific IIA component</fullName>
    </submittedName>
</protein>
<dbReference type="PIRSF" id="PIRSF000699">
    <property type="entry name" value="PTS_IILac_III"/>
    <property type="match status" value="1"/>
</dbReference>
<dbReference type="PANTHER" id="PTHR34382">
    <property type="entry name" value="PTS SYSTEM N,N'-DIACETYLCHITOBIOSE-SPECIFIC EIIA COMPONENT"/>
    <property type="match status" value="1"/>
</dbReference>
<feature type="binding site" evidence="6">
    <location>
        <position position="79"/>
    </location>
    <ligand>
        <name>Mg(2+)</name>
        <dbReference type="ChEBI" id="CHEBI:18420"/>
        <note>ligand shared between all trimeric partners</note>
    </ligand>
</feature>
<dbReference type="SUPFAM" id="SSF46973">
    <property type="entry name" value="Enzyme IIa from lactose specific PTS, IIa-lac"/>
    <property type="match status" value="1"/>
</dbReference>
<keyword evidence="6" id="KW-0460">Magnesium</keyword>
<name>A0A1H7BCG4_9FIRM</name>